<dbReference type="EMBL" id="KV750085">
    <property type="protein sequence ID" value="OCL06345.1"/>
    <property type="molecule type" value="Genomic_DNA"/>
</dbReference>
<evidence type="ECO:0000256" key="4">
    <source>
        <dbReference type="ARBA" id="ARBA00022617"/>
    </source>
</evidence>
<keyword evidence="4 12" id="KW-0349">Heme</keyword>
<evidence type="ECO:0000313" key="15">
    <source>
        <dbReference type="Proteomes" id="UP000250140"/>
    </source>
</evidence>
<keyword evidence="8" id="KW-0560">Oxidoreductase</keyword>
<name>A0A8E2EXC4_9PEZI</name>
<evidence type="ECO:0000256" key="13">
    <source>
        <dbReference type="SAM" id="Phobius"/>
    </source>
</evidence>
<dbReference type="PROSITE" id="PS51257">
    <property type="entry name" value="PROKAR_LIPOPROTEIN"/>
    <property type="match status" value="1"/>
</dbReference>
<evidence type="ECO:0000256" key="1">
    <source>
        <dbReference type="ARBA" id="ARBA00001971"/>
    </source>
</evidence>
<dbReference type="GO" id="GO:0020037">
    <property type="term" value="F:heme binding"/>
    <property type="evidence" value="ECO:0007669"/>
    <property type="project" value="InterPro"/>
</dbReference>
<keyword evidence="9 12" id="KW-0408">Iron</keyword>
<evidence type="ECO:0000256" key="6">
    <source>
        <dbReference type="ARBA" id="ARBA00022723"/>
    </source>
</evidence>
<evidence type="ECO:0000256" key="11">
    <source>
        <dbReference type="ARBA" id="ARBA00023136"/>
    </source>
</evidence>
<keyword evidence="10" id="KW-0503">Monooxygenase</keyword>
<keyword evidence="7 13" id="KW-1133">Transmembrane helix</keyword>
<dbReference type="GO" id="GO:0004497">
    <property type="term" value="F:monooxygenase activity"/>
    <property type="evidence" value="ECO:0007669"/>
    <property type="project" value="UniProtKB-KW"/>
</dbReference>
<evidence type="ECO:0000256" key="5">
    <source>
        <dbReference type="ARBA" id="ARBA00022692"/>
    </source>
</evidence>
<dbReference type="GO" id="GO:0005506">
    <property type="term" value="F:iron ion binding"/>
    <property type="evidence" value="ECO:0007669"/>
    <property type="project" value="InterPro"/>
</dbReference>
<keyword evidence="5 13" id="KW-0812">Transmembrane</keyword>
<evidence type="ECO:0000256" key="9">
    <source>
        <dbReference type="ARBA" id="ARBA00023004"/>
    </source>
</evidence>
<dbReference type="OrthoDB" id="1844152at2759"/>
<dbReference type="AlphaFoldDB" id="A0A8E2EXC4"/>
<evidence type="ECO:0000256" key="7">
    <source>
        <dbReference type="ARBA" id="ARBA00022989"/>
    </source>
</evidence>
<protein>
    <submittedName>
        <fullName evidence="14">Cytochrome P450</fullName>
    </submittedName>
</protein>
<dbReference type="Proteomes" id="UP000250140">
    <property type="component" value="Unassembled WGS sequence"/>
</dbReference>
<comment type="similarity">
    <text evidence="3">Belongs to the cytochrome P450 family.</text>
</comment>
<dbReference type="PANTHER" id="PTHR46206">
    <property type="entry name" value="CYTOCHROME P450"/>
    <property type="match status" value="1"/>
</dbReference>
<comment type="cofactor">
    <cofactor evidence="1 12">
        <name>heme</name>
        <dbReference type="ChEBI" id="CHEBI:30413"/>
    </cofactor>
</comment>
<organism evidence="14 15">
    <name type="scientific">Glonium stellatum</name>
    <dbReference type="NCBI Taxonomy" id="574774"/>
    <lineage>
        <taxon>Eukaryota</taxon>
        <taxon>Fungi</taxon>
        <taxon>Dikarya</taxon>
        <taxon>Ascomycota</taxon>
        <taxon>Pezizomycotina</taxon>
        <taxon>Dothideomycetes</taxon>
        <taxon>Pleosporomycetidae</taxon>
        <taxon>Gloniales</taxon>
        <taxon>Gloniaceae</taxon>
        <taxon>Glonium</taxon>
    </lineage>
</organism>
<dbReference type="InterPro" id="IPR002403">
    <property type="entry name" value="Cyt_P450_E_grp-IV"/>
</dbReference>
<feature type="transmembrane region" description="Helical" evidence="13">
    <location>
        <begin position="12"/>
        <end position="30"/>
    </location>
</feature>
<reference evidence="14 15" key="1">
    <citation type="journal article" date="2016" name="Nat. Commun.">
        <title>Ectomycorrhizal ecology is imprinted in the genome of the dominant symbiotic fungus Cenococcum geophilum.</title>
        <authorList>
            <consortium name="DOE Joint Genome Institute"/>
            <person name="Peter M."/>
            <person name="Kohler A."/>
            <person name="Ohm R.A."/>
            <person name="Kuo A."/>
            <person name="Krutzmann J."/>
            <person name="Morin E."/>
            <person name="Arend M."/>
            <person name="Barry K.W."/>
            <person name="Binder M."/>
            <person name="Choi C."/>
            <person name="Clum A."/>
            <person name="Copeland A."/>
            <person name="Grisel N."/>
            <person name="Haridas S."/>
            <person name="Kipfer T."/>
            <person name="LaButti K."/>
            <person name="Lindquist E."/>
            <person name="Lipzen A."/>
            <person name="Maire R."/>
            <person name="Meier B."/>
            <person name="Mihaltcheva S."/>
            <person name="Molinier V."/>
            <person name="Murat C."/>
            <person name="Poggeler S."/>
            <person name="Quandt C.A."/>
            <person name="Sperisen C."/>
            <person name="Tritt A."/>
            <person name="Tisserant E."/>
            <person name="Crous P.W."/>
            <person name="Henrissat B."/>
            <person name="Nehls U."/>
            <person name="Egli S."/>
            <person name="Spatafora J.W."/>
            <person name="Grigoriev I.V."/>
            <person name="Martin F.M."/>
        </authorList>
    </citation>
    <scope>NUCLEOTIDE SEQUENCE [LARGE SCALE GENOMIC DNA]</scope>
    <source>
        <strain evidence="14 15">CBS 207.34</strain>
    </source>
</reference>
<dbReference type="InterPro" id="IPR001128">
    <property type="entry name" value="Cyt_P450"/>
</dbReference>
<dbReference type="Gene3D" id="1.10.630.10">
    <property type="entry name" value="Cytochrome P450"/>
    <property type="match status" value="1"/>
</dbReference>
<evidence type="ECO:0000256" key="12">
    <source>
        <dbReference type="PIRSR" id="PIRSR602403-1"/>
    </source>
</evidence>
<sequence>MLLLLVKSDHSVTLGSWLAVLACYALPLWFMSLRIQNPWLVKIIATVKARISKFIYRLWAKEIIRDAYSKARGQPFNVFAPESRLTFVSSAEHINDIARAANDELSLHSASKALLKPGYTMNGFNWHDQRGVEGIGFVRTLRTLLTNHLPRMTLGVRVIIDRNFAMELEKKEAVNAFSLIKRIVTKISGLAFFGRDLMEDEEFMRAALKYNEDVLYGSEVLGLLPKFLVPIVGAVMPRFLTCQEKLYNGLVEVIEQRLRSSNSEGHEDVIQWIINTSPKATPWSAGRIAYEVMAIWFGSVHGLSTALTFVLYNLCAHPEYIKPLRAEIESSAVDAFFMTGEGLPLLDSFLKECSRMTPVESVTTRRMALKRFTFSDGTRLEKGDWTCIPVGAMLKDDTLYPQPDEFNGFRFADPKLFGETKSVQPEGPSKFTDVLDNWQVWGTGKMTCPGRFFVSYVMKHIMLHILENYDPGLVNEKAPNTITWRSLTLPRPGVKINFRPRE</sequence>
<dbReference type="CDD" id="cd11041">
    <property type="entry name" value="CYP503A1-like"/>
    <property type="match status" value="1"/>
</dbReference>
<evidence type="ECO:0000313" key="14">
    <source>
        <dbReference type="EMBL" id="OCL06345.1"/>
    </source>
</evidence>
<gene>
    <name evidence="14" type="ORF">AOQ84DRAFT_343453</name>
</gene>
<dbReference type="InterPro" id="IPR036396">
    <property type="entry name" value="Cyt_P450_sf"/>
</dbReference>
<dbReference type="SUPFAM" id="SSF48264">
    <property type="entry name" value="Cytochrome P450"/>
    <property type="match status" value="1"/>
</dbReference>
<evidence type="ECO:0000256" key="2">
    <source>
        <dbReference type="ARBA" id="ARBA00004370"/>
    </source>
</evidence>
<accession>A0A8E2EXC4</accession>
<evidence type="ECO:0000256" key="8">
    <source>
        <dbReference type="ARBA" id="ARBA00023002"/>
    </source>
</evidence>
<proteinExistence type="inferred from homology"/>
<dbReference type="PRINTS" id="PR00465">
    <property type="entry name" value="EP450IV"/>
</dbReference>
<comment type="subcellular location">
    <subcellularLocation>
        <location evidence="2">Membrane</location>
    </subcellularLocation>
</comment>
<dbReference type="GO" id="GO:0016020">
    <property type="term" value="C:membrane"/>
    <property type="evidence" value="ECO:0007669"/>
    <property type="project" value="UniProtKB-SubCell"/>
</dbReference>
<dbReference type="PANTHER" id="PTHR46206:SF5">
    <property type="entry name" value="P450, PUTATIVE (EUROFUNG)-RELATED"/>
    <property type="match status" value="1"/>
</dbReference>
<keyword evidence="11 13" id="KW-0472">Membrane</keyword>
<dbReference type="GO" id="GO:0016705">
    <property type="term" value="F:oxidoreductase activity, acting on paired donors, with incorporation or reduction of molecular oxygen"/>
    <property type="evidence" value="ECO:0007669"/>
    <property type="project" value="InterPro"/>
</dbReference>
<evidence type="ECO:0000256" key="3">
    <source>
        <dbReference type="ARBA" id="ARBA00010617"/>
    </source>
</evidence>
<keyword evidence="15" id="KW-1185">Reference proteome</keyword>
<keyword evidence="6 12" id="KW-0479">Metal-binding</keyword>
<dbReference type="Pfam" id="PF00067">
    <property type="entry name" value="p450"/>
    <property type="match status" value="1"/>
</dbReference>
<evidence type="ECO:0000256" key="10">
    <source>
        <dbReference type="ARBA" id="ARBA00023033"/>
    </source>
</evidence>
<feature type="binding site" description="axial binding residue" evidence="12">
    <location>
        <position position="448"/>
    </location>
    <ligand>
        <name>heme</name>
        <dbReference type="ChEBI" id="CHEBI:30413"/>
    </ligand>
    <ligandPart>
        <name>Fe</name>
        <dbReference type="ChEBI" id="CHEBI:18248"/>
    </ligandPart>
</feature>